<keyword evidence="2" id="KW-1185">Reference proteome</keyword>
<evidence type="ECO:0000313" key="2">
    <source>
        <dbReference type="Proteomes" id="UP001320766"/>
    </source>
</evidence>
<organism evidence="1 2">
    <name type="scientific">Nonomuraea roseoviolacea subsp. carminata</name>
    <dbReference type="NCBI Taxonomy" id="160689"/>
    <lineage>
        <taxon>Bacteria</taxon>
        <taxon>Bacillati</taxon>
        <taxon>Actinomycetota</taxon>
        <taxon>Actinomycetes</taxon>
        <taxon>Streptosporangiales</taxon>
        <taxon>Streptosporangiaceae</taxon>
        <taxon>Nonomuraea</taxon>
    </lineage>
</organism>
<reference evidence="1 2" key="1">
    <citation type="submission" date="2022-06" db="EMBL/GenBank/DDBJ databases">
        <title>Sequencing the genomes of 1000 actinobacteria strains.</title>
        <authorList>
            <person name="Klenk H.-P."/>
        </authorList>
    </citation>
    <scope>NUCLEOTIDE SEQUENCE [LARGE SCALE GENOMIC DNA]</scope>
    <source>
        <strain evidence="1 2">DSM 44170</strain>
    </source>
</reference>
<proteinExistence type="predicted"/>
<name>A0ABT1KBX5_9ACTN</name>
<protein>
    <submittedName>
        <fullName evidence="1">Uncharacterized protein</fullName>
    </submittedName>
</protein>
<evidence type="ECO:0000313" key="1">
    <source>
        <dbReference type="EMBL" id="MCP2351508.1"/>
    </source>
</evidence>
<sequence>MVQKSWMARTESGVAASSAAFAELFEAFSE</sequence>
<dbReference type="EMBL" id="JAMZEC010000001">
    <property type="protein sequence ID" value="MCP2351508.1"/>
    <property type="molecule type" value="Genomic_DNA"/>
</dbReference>
<accession>A0ABT1KBX5</accession>
<gene>
    <name evidence="1" type="ORF">HD595_007630</name>
</gene>
<dbReference type="Proteomes" id="UP001320766">
    <property type="component" value="Unassembled WGS sequence"/>
</dbReference>
<comment type="caution">
    <text evidence="1">The sequence shown here is derived from an EMBL/GenBank/DDBJ whole genome shotgun (WGS) entry which is preliminary data.</text>
</comment>